<dbReference type="GeneID" id="20670764"/>
<gene>
    <name evidence="1" type="ORF">HETIRDRAFT_321552</name>
</gene>
<dbReference type="KEGG" id="hir:HETIRDRAFT_321552"/>
<dbReference type="HOGENOM" id="CLU_2184309_0_0_1"/>
<dbReference type="EMBL" id="KI925460">
    <property type="protein sequence ID" value="ETW79641.1"/>
    <property type="molecule type" value="Genomic_DNA"/>
</dbReference>
<dbReference type="RefSeq" id="XP_009548208.1">
    <property type="nucleotide sequence ID" value="XM_009549913.1"/>
</dbReference>
<evidence type="ECO:0000313" key="1">
    <source>
        <dbReference type="EMBL" id="ETW79641.1"/>
    </source>
</evidence>
<proteinExistence type="predicted"/>
<name>W4K3I9_HETIT</name>
<sequence>MAEDLLPGPTAASCCPNVQLSRSYALSSRRLLSLDEGARYYPPLFRLWDIKFSQLGRRGRQGNSWYLRYGEVLRQSRMGTRVEHASAKGYSHHIANTLNRELCTRQRRK</sequence>
<dbReference type="Proteomes" id="UP000030671">
    <property type="component" value="Unassembled WGS sequence"/>
</dbReference>
<dbReference type="AlphaFoldDB" id="W4K3I9"/>
<keyword evidence="2" id="KW-1185">Reference proteome</keyword>
<accession>W4K3I9</accession>
<evidence type="ECO:0000313" key="2">
    <source>
        <dbReference type="Proteomes" id="UP000030671"/>
    </source>
</evidence>
<organism evidence="1 2">
    <name type="scientific">Heterobasidion irregulare (strain TC 32-1)</name>
    <dbReference type="NCBI Taxonomy" id="747525"/>
    <lineage>
        <taxon>Eukaryota</taxon>
        <taxon>Fungi</taxon>
        <taxon>Dikarya</taxon>
        <taxon>Basidiomycota</taxon>
        <taxon>Agaricomycotina</taxon>
        <taxon>Agaricomycetes</taxon>
        <taxon>Russulales</taxon>
        <taxon>Bondarzewiaceae</taxon>
        <taxon>Heterobasidion</taxon>
        <taxon>Heterobasidion annosum species complex</taxon>
    </lineage>
</organism>
<protein>
    <submittedName>
        <fullName evidence="1">Uncharacterized protein</fullName>
    </submittedName>
</protein>
<dbReference type="InParanoid" id="W4K3I9"/>
<reference evidence="1 2" key="1">
    <citation type="journal article" date="2012" name="New Phytol.">
        <title>Insight into trade-off between wood decay and parasitism from the genome of a fungal forest pathogen.</title>
        <authorList>
            <person name="Olson A."/>
            <person name="Aerts A."/>
            <person name="Asiegbu F."/>
            <person name="Belbahri L."/>
            <person name="Bouzid O."/>
            <person name="Broberg A."/>
            <person name="Canback B."/>
            <person name="Coutinho P.M."/>
            <person name="Cullen D."/>
            <person name="Dalman K."/>
            <person name="Deflorio G."/>
            <person name="van Diepen L.T."/>
            <person name="Dunand C."/>
            <person name="Duplessis S."/>
            <person name="Durling M."/>
            <person name="Gonthier P."/>
            <person name="Grimwood J."/>
            <person name="Fossdal C.G."/>
            <person name="Hansson D."/>
            <person name="Henrissat B."/>
            <person name="Hietala A."/>
            <person name="Himmelstrand K."/>
            <person name="Hoffmeister D."/>
            <person name="Hogberg N."/>
            <person name="James T.Y."/>
            <person name="Karlsson M."/>
            <person name="Kohler A."/>
            <person name="Kues U."/>
            <person name="Lee Y.H."/>
            <person name="Lin Y.C."/>
            <person name="Lind M."/>
            <person name="Lindquist E."/>
            <person name="Lombard V."/>
            <person name="Lucas S."/>
            <person name="Lunden K."/>
            <person name="Morin E."/>
            <person name="Murat C."/>
            <person name="Park J."/>
            <person name="Raffaello T."/>
            <person name="Rouze P."/>
            <person name="Salamov A."/>
            <person name="Schmutz J."/>
            <person name="Solheim H."/>
            <person name="Stahlberg J."/>
            <person name="Velez H."/>
            <person name="de Vries R.P."/>
            <person name="Wiebenga A."/>
            <person name="Woodward S."/>
            <person name="Yakovlev I."/>
            <person name="Garbelotto M."/>
            <person name="Martin F."/>
            <person name="Grigoriev I.V."/>
            <person name="Stenlid J."/>
        </authorList>
    </citation>
    <scope>NUCLEOTIDE SEQUENCE [LARGE SCALE GENOMIC DNA]</scope>
    <source>
        <strain evidence="1 2">TC 32-1</strain>
    </source>
</reference>